<evidence type="ECO:0000256" key="4">
    <source>
        <dbReference type="ARBA" id="ARBA00022676"/>
    </source>
</evidence>
<dbReference type="InterPro" id="IPR027005">
    <property type="entry name" value="PMT-like"/>
</dbReference>
<dbReference type="Pfam" id="PF02366">
    <property type="entry name" value="PMT"/>
    <property type="match status" value="1"/>
</dbReference>
<feature type="compositionally biased region" description="Low complexity" evidence="9">
    <location>
        <begin position="729"/>
        <end position="739"/>
    </location>
</feature>
<feature type="transmembrane region" description="Helical" evidence="10">
    <location>
        <begin position="1245"/>
        <end position="1266"/>
    </location>
</feature>
<evidence type="ECO:0000256" key="2">
    <source>
        <dbReference type="ARBA" id="ARBA00004922"/>
    </source>
</evidence>
<evidence type="ECO:0000256" key="9">
    <source>
        <dbReference type="SAM" id="MobiDB-lite"/>
    </source>
</evidence>
<dbReference type="GO" id="GO:0012505">
    <property type="term" value="C:endomembrane system"/>
    <property type="evidence" value="ECO:0007669"/>
    <property type="project" value="UniProtKB-SubCell"/>
</dbReference>
<organism evidence="13 14">
    <name type="scientific">Cafeteria roenbergensis</name>
    <name type="common">Marine flagellate</name>
    <dbReference type="NCBI Taxonomy" id="33653"/>
    <lineage>
        <taxon>Eukaryota</taxon>
        <taxon>Sar</taxon>
        <taxon>Stramenopiles</taxon>
        <taxon>Bigyra</taxon>
        <taxon>Opalozoa</taxon>
        <taxon>Bicosoecida</taxon>
        <taxon>Cafeteriaceae</taxon>
        <taxon>Cafeteria</taxon>
    </lineage>
</organism>
<feature type="transmembrane region" description="Helical" evidence="10">
    <location>
        <begin position="965"/>
        <end position="985"/>
    </location>
</feature>
<feature type="compositionally biased region" description="Basic and acidic residues" evidence="9">
    <location>
        <begin position="194"/>
        <end position="249"/>
    </location>
</feature>
<comment type="subcellular location">
    <subcellularLocation>
        <location evidence="1">Endomembrane system</location>
        <topology evidence="1">Multi-pass membrane protein</topology>
    </subcellularLocation>
</comment>
<feature type="transmembrane region" description="Helical" evidence="10">
    <location>
        <begin position="1537"/>
        <end position="1556"/>
    </location>
</feature>
<dbReference type="GO" id="GO:0000030">
    <property type="term" value="F:mannosyltransferase activity"/>
    <property type="evidence" value="ECO:0007669"/>
    <property type="project" value="InterPro"/>
</dbReference>
<keyword evidence="4" id="KW-0328">Glycosyltransferase</keyword>
<feature type="domain" description="Protein O-mannosyl-transferase C-terminal four TM" evidence="12">
    <location>
        <begin position="1478"/>
        <end position="1668"/>
    </location>
</feature>
<feature type="transmembrane region" description="Helical" evidence="10">
    <location>
        <begin position="924"/>
        <end position="945"/>
    </location>
</feature>
<comment type="similarity">
    <text evidence="3">Belongs to the glycosyltransferase 39 family.</text>
</comment>
<evidence type="ECO:0000259" key="11">
    <source>
        <dbReference type="Pfam" id="PF02366"/>
    </source>
</evidence>
<feature type="region of interest" description="Disordered" evidence="9">
    <location>
        <begin position="63"/>
        <end position="94"/>
    </location>
</feature>
<feature type="compositionally biased region" description="Basic and acidic residues" evidence="9">
    <location>
        <begin position="73"/>
        <end position="93"/>
    </location>
</feature>
<feature type="transmembrane region" description="Helical" evidence="10">
    <location>
        <begin position="1423"/>
        <end position="1445"/>
    </location>
</feature>
<feature type="domain" description="ArnT-like N-terminal" evidence="11">
    <location>
        <begin position="1113"/>
        <end position="1272"/>
    </location>
</feature>
<evidence type="ECO:0000259" key="12">
    <source>
        <dbReference type="Pfam" id="PF16192"/>
    </source>
</evidence>
<proteinExistence type="inferred from homology"/>
<feature type="transmembrane region" description="Helical" evidence="10">
    <location>
        <begin position="1006"/>
        <end position="1026"/>
    </location>
</feature>
<feature type="region of interest" description="Disordered" evidence="9">
    <location>
        <begin position="119"/>
        <end position="254"/>
    </location>
</feature>
<dbReference type="InterPro" id="IPR003342">
    <property type="entry name" value="ArnT-like_N"/>
</dbReference>
<keyword evidence="8 10" id="KW-0472">Membrane</keyword>
<feature type="transmembrane region" description="Helical" evidence="10">
    <location>
        <begin position="1222"/>
        <end position="1239"/>
    </location>
</feature>
<feature type="compositionally biased region" description="Low complexity" evidence="9">
    <location>
        <begin position="166"/>
        <end position="193"/>
    </location>
</feature>
<evidence type="ECO:0000256" key="3">
    <source>
        <dbReference type="ARBA" id="ARBA00007222"/>
    </source>
</evidence>
<evidence type="ECO:0000313" key="13">
    <source>
        <dbReference type="EMBL" id="KAA0168911.1"/>
    </source>
</evidence>
<accession>A0A5A8DYT0</accession>
<dbReference type="GO" id="GO:0006493">
    <property type="term" value="P:protein O-linked glycosylation"/>
    <property type="evidence" value="ECO:0007669"/>
    <property type="project" value="InterPro"/>
</dbReference>
<evidence type="ECO:0000256" key="10">
    <source>
        <dbReference type="SAM" id="Phobius"/>
    </source>
</evidence>
<protein>
    <submittedName>
        <fullName evidence="13">Uncharacterized protein</fullName>
    </submittedName>
</protein>
<reference evidence="13 14" key="1">
    <citation type="submission" date="2019-07" db="EMBL/GenBank/DDBJ databases">
        <title>Genomes of Cafeteria roenbergensis.</title>
        <authorList>
            <person name="Fischer M.G."/>
            <person name="Hackl T."/>
            <person name="Roman M."/>
        </authorList>
    </citation>
    <scope>NUCLEOTIDE SEQUENCE [LARGE SCALE GENOMIC DNA]</scope>
    <source>
        <strain evidence="13 14">Cflag</strain>
    </source>
</reference>
<dbReference type="PANTHER" id="PTHR10050:SF51">
    <property type="entry name" value="PROTEIN O-MANNOSYL-TRANSFERASE 1"/>
    <property type="match status" value="1"/>
</dbReference>
<evidence type="ECO:0000256" key="8">
    <source>
        <dbReference type="ARBA" id="ARBA00023136"/>
    </source>
</evidence>
<evidence type="ECO:0000256" key="7">
    <source>
        <dbReference type="ARBA" id="ARBA00022989"/>
    </source>
</evidence>
<dbReference type="Pfam" id="PF16192">
    <property type="entry name" value="PMT_4TMC"/>
    <property type="match status" value="1"/>
</dbReference>
<feature type="compositionally biased region" description="Low complexity" evidence="9">
    <location>
        <begin position="1067"/>
        <end position="1078"/>
    </location>
</feature>
<sequence length="1669" mass="178787">MRGTVASAGKLGQSIGSSLSELASWLSSTLNPAAKEADREEAWATAEAAVLEAEERRIRMEEAMQIQTEAEAEAQRRRDQAELERAELEEAERANVLQSVASSSASLLKDEVAALSDELGEAGGDAEGGLARFSAHSFAEDDNGASGSSGRERPEGRGRGTGAARGGVALPGTTASATGAAAAAAAAHAAADAARQEAARREDLAAKEAERARAAAAKEEAAREAEEAARALREAAERDAAAARAEEAATRVAQEELEAARKAADEAIASAVAAGVTFDGEDDPEMAEMVAQSRRRSSVFGRMARAMGMGREDLSKEQAEAEAARARQALARAQARLEALEEDRRLQQAKRLADEEARRAEVARRKAEREQREEEERRKHEEEAEAQRLRRAKEEEDLRRRKLAEEAEAASDRIRAESLSRAQKAALEAERLRLVAIRSRPRTPPPPKGPELAAVSDSGGEDPANPLPAAFLLALEGALPPELVPPLAEEDILSPEEALRRLRNQHETYHSAAKRRRERRLAAGYAPDPEGTEEGAGIAGAGALAASAAGAGESGSAKLSALAAATAAGAPAARAVAQRAPAKQLPRLNTGMSALLGNDAGQGADLTGVTVRSRAQWLGGMRWRQAALLVGATLLGKPVVARRLELQEDGPQGGPPVPSMTLEDVESHPPAASGPPTDTRPSRGPGHRGRRSSLVVVAGGAGGQQRLTPGSKGGPGSSRAASKRRFRLPTAADAGAPPDAEARPGHARKGSSKASLPSRDDSEELNAKVQLQVSSWSFGNIMGVLEPVIEFGTVGAVAFRGFALGLWDLPSSETISVAIQGIVFESSLGELLSAAGVSGGASGNSTSTAATAAATAVEFGDGASPVTLFKQLFWACAAVALVFPLLSLRGVRRAREGKLGTVTGVDGRRRPAPLLSFEGVYMQLLSLAGGIGFFFIIKTLLGMLACNYTAEGTPLYQDPTIQCWRGFHLAWVALAIVSGLLYYPLATFISPSMAYASPSLDLKYSLGWTVAASQAKLLLSAAMVFFPPAPKSSTDPGSRGKAVELQRIGSPAMSAVQHRGTARTRKGAGAEVVGDDAAPSAASPRLPESADDAQEETSELFWGLPEWPTMHVLLFALGVLTRFYRLDSPRGVVFDEHHFGRFTNQYNRGTYLFDIHPPLGKLVFYVVSRIAGYNPDACDYAEISNVYGEDCNFMPLRATAALFGCLTVPLLYSICRRMGCRVVAASFGALLFLTDNLNLIESRLILVDSQLIFFAALSLWVALCYWERRRKHEDAVLLLGRSLARVKASARDVSKTGSGSVDSDDVINRGYGSLGVWVPPPFTIIARPGRSTSDGDDLGTSEVQNPVAVEAAAYGIGRPKHERATPPAIMTIAERMVWAVVLGTVCGCAVSIKWTNLATPGMIAIESFFGLFFLREAAPLPDLLVMGASALFVYTLWFFIHFALLPFTGDGDAFMRVEFQRTIINNTNYDPNAPKPFFLTSFVQLNQEMLSANARIDTPHHWMSKWWTWPINARGVLYYSKDIGKDNQLIYLVGNPAVIWLVLIGVLGGFAVLLTYCRYRSGPDTFFPNWMRAFSSTLTYTCLVWLINLIPYILVSRAAFVYHYMPALLYAELATAILVDKVSGNQVGFVVQVLSAIVVGVWLLFAPWVYGIPMSRDYHAALRWTDGWS</sequence>
<keyword evidence="5" id="KW-0808">Transferase</keyword>
<feature type="region of interest" description="Disordered" evidence="9">
    <location>
        <begin position="343"/>
        <end position="400"/>
    </location>
</feature>
<dbReference type="GO" id="GO:0016020">
    <property type="term" value="C:membrane"/>
    <property type="evidence" value="ECO:0007669"/>
    <property type="project" value="InterPro"/>
</dbReference>
<dbReference type="PANTHER" id="PTHR10050">
    <property type="entry name" value="DOLICHYL-PHOSPHATE-MANNOSE--PROTEIN MANNOSYLTRANSFERASE"/>
    <property type="match status" value="1"/>
</dbReference>
<name>A0A5A8DYT0_CAFRO</name>
<feature type="region of interest" description="Disordered" evidence="9">
    <location>
        <begin position="438"/>
        <end position="463"/>
    </location>
</feature>
<evidence type="ECO:0000256" key="5">
    <source>
        <dbReference type="ARBA" id="ARBA00022679"/>
    </source>
</evidence>
<feature type="transmembrane region" description="Helical" evidence="10">
    <location>
        <begin position="1601"/>
        <end position="1620"/>
    </location>
</feature>
<dbReference type="Proteomes" id="UP000325113">
    <property type="component" value="Unassembled WGS sequence"/>
</dbReference>
<dbReference type="UniPathway" id="UPA00378"/>
<feature type="transmembrane region" description="Helical" evidence="10">
    <location>
        <begin position="1577"/>
        <end position="1595"/>
    </location>
</feature>
<dbReference type="EMBL" id="VLTM01000001">
    <property type="protein sequence ID" value="KAA0168911.1"/>
    <property type="molecule type" value="Genomic_DNA"/>
</dbReference>
<keyword evidence="6 10" id="KW-0812">Transmembrane</keyword>
<evidence type="ECO:0000256" key="6">
    <source>
        <dbReference type="ARBA" id="ARBA00022692"/>
    </source>
</evidence>
<feature type="region of interest" description="Disordered" evidence="9">
    <location>
        <begin position="1053"/>
        <end position="1090"/>
    </location>
</feature>
<comment type="caution">
    <text evidence="13">The sequence shown here is derived from an EMBL/GenBank/DDBJ whole genome shotgun (WGS) entry which is preliminary data.</text>
</comment>
<feature type="transmembrane region" description="Helical" evidence="10">
    <location>
        <begin position="1627"/>
        <end position="1650"/>
    </location>
</feature>
<feature type="transmembrane region" description="Helical" evidence="10">
    <location>
        <begin position="1376"/>
        <end position="1392"/>
    </location>
</feature>
<evidence type="ECO:0000256" key="1">
    <source>
        <dbReference type="ARBA" id="ARBA00004127"/>
    </source>
</evidence>
<keyword evidence="7 10" id="KW-1133">Transmembrane helix</keyword>
<comment type="pathway">
    <text evidence="2">Protein modification; protein glycosylation.</text>
</comment>
<evidence type="ECO:0000313" key="14">
    <source>
        <dbReference type="Proteomes" id="UP000325113"/>
    </source>
</evidence>
<feature type="transmembrane region" description="Helical" evidence="10">
    <location>
        <begin position="1194"/>
        <end position="1215"/>
    </location>
</feature>
<feature type="region of interest" description="Disordered" evidence="9">
    <location>
        <begin position="647"/>
        <end position="764"/>
    </location>
</feature>
<dbReference type="InterPro" id="IPR032421">
    <property type="entry name" value="PMT_4TMC"/>
</dbReference>
<gene>
    <name evidence="13" type="ORF">FNF31_00072</name>
</gene>